<proteinExistence type="predicted"/>
<feature type="region of interest" description="Disordered" evidence="1">
    <location>
        <begin position="122"/>
        <end position="141"/>
    </location>
</feature>
<dbReference type="InterPro" id="IPR003587">
    <property type="entry name" value="Hint_dom_N"/>
</dbReference>
<dbReference type="InterPro" id="IPR036844">
    <property type="entry name" value="Hint_dom_sf"/>
</dbReference>
<evidence type="ECO:0000256" key="1">
    <source>
        <dbReference type="SAM" id="MobiDB-lite"/>
    </source>
</evidence>
<dbReference type="SUPFAM" id="SSF51294">
    <property type="entry name" value="Hedgehog/intein (Hint) domain"/>
    <property type="match status" value="1"/>
</dbReference>
<accession>A0A1C4ZAW5</accession>
<sequence length="300" mass="31151">MAAARVAETAALNAKELATERAKKAAQAAKKKAADKVNTTTQASKKTVNPVQKQAQAKSNPKGSSAGSSGAGKSGGGKGDSKPGGKAGASERSNGGSSGGSCETPGNSFVPGTKVLMADGSAKPIEDVKPGDKVQVTDPETSRVEVSTVTAAIKGEGVKHLVKVTIDTDGDRGSDTAEVTATDGHPFWVPELNEWVDATDLASGQMLRTSAGTLVQITAIERWSTEWATVHNLTVANTHTYYVLVGETPVLVHNTNGCLEGERDYDVYDPETGIESLTSITLRVAYSGKRKAQYSAMSRG</sequence>
<evidence type="ECO:0000259" key="2">
    <source>
        <dbReference type="SMART" id="SM00306"/>
    </source>
</evidence>
<dbReference type="Pfam" id="PF07591">
    <property type="entry name" value="PT-HINT"/>
    <property type="match status" value="1"/>
</dbReference>
<feature type="compositionally biased region" description="Gly residues" evidence="1">
    <location>
        <begin position="69"/>
        <end position="78"/>
    </location>
</feature>
<protein>
    <submittedName>
        <fullName evidence="3">Intein C-terminal splicing region/intein N-terminal splicing region</fullName>
    </submittedName>
</protein>
<evidence type="ECO:0000313" key="4">
    <source>
        <dbReference type="Proteomes" id="UP000198224"/>
    </source>
</evidence>
<organism evidence="3 4">
    <name type="scientific">Micromonospora chokoriensis</name>
    <dbReference type="NCBI Taxonomy" id="356851"/>
    <lineage>
        <taxon>Bacteria</taxon>
        <taxon>Bacillati</taxon>
        <taxon>Actinomycetota</taxon>
        <taxon>Actinomycetes</taxon>
        <taxon>Micromonosporales</taxon>
        <taxon>Micromonosporaceae</taxon>
        <taxon>Micromonospora</taxon>
    </lineage>
</organism>
<feature type="compositionally biased region" description="Polar residues" evidence="1">
    <location>
        <begin position="37"/>
        <end position="56"/>
    </location>
</feature>
<feature type="domain" description="Hint" evidence="2">
    <location>
        <begin position="106"/>
        <end position="211"/>
    </location>
</feature>
<feature type="region of interest" description="Disordered" evidence="1">
    <location>
        <begin position="29"/>
        <end position="114"/>
    </location>
</feature>
<dbReference type="EMBL" id="LT607409">
    <property type="protein sequence ID" value="SCF30069.1"/>
    <property type="molecule type" value="Genomic_DNA"/>
</dbReference>
<dbReference type="InterPro" id="IPR030934">
    <property type="entry name" value="Intein_C"/>
</dbReference>
<name>A0A1C4ZAW5_9ACTN</name>
<dbReference type="CDD" id="cd00081">
    <property type="entry name" value="Hint"/>
    <property type="match status" value="1"/>
</dbReference>
<dbReference type="SMART" id="SM00306">
    <property type="entry name" value="HintN"/>
    <property type="match status" value="1"/>
</dbReference>
<keyword evidence="4" id="KW-1185">Reference proteome</keyword>
<dbReference type="NCBIfam" id="TIGR01443">
    <property type="entry name" value="intein_Cterm"/>
    <property type="match status" value="1"/>
</dbReference>
<evidence type="ECO:0000313" key="3">
    <source>
        <dbReference type="EMBL" id="SCF30069.1"/>
    </source>
</evidence>
<reference evidence="4" key="1">
    <citation type="submission" date="2016-06" db="EMBL/GenBank/DDBJ databases">
        <authorList>
            <person name="Varghese N."/>
            <person name="Submissions Spin"/>
        </authorList>
    </citation>
    <scope>NUCLEOTIDE SEQUENCE [LARGE SCALE GENOMIC DNA]</scope>
    <source>
        <strain evidence="4">DSM 45160</strain>
    </source>
</reference>
<dbReference type="Proteomes" id="UP000198224">
    <property type="component" value="Chromosome I"/>
</dbReference>
<feature type="compositionally biased region" description="Low complexity" evidence="1">
    <location>
        <begin position="57"/>
        <end position="68"/>
    </location>
</feature>
<gene>
    <name evidence="3" type="ORF">GA0070612_6096</name>
</gene>
<dbReference type="AlphaFoldDB" id="A0A1C4ZAW5"/>
<dbReference type="Gene3D" id="2.170.16.10">
    <property type="entry name" value="Hedgehog/Intein (Hint) domain"/>
    <property type="match status" value="1"/>
</dbReference>